<dbReference type="PANTHER" id="PTHR14471:SF5">
    <property type="entry name" value="E3 UBIQUITIN-PROTEIN LIGASE MARCHF10-RELATED"/>
    <property type="match status" value="1"/>
</dbReference>
<dbReference type="EC" id="2.3.2.27" evidence="3"/>
<keyword evidence="12" id="KW-1185">Reference proteome</keyword>
<feature type="compositionally biased region" description="Basic and acidic residues" evidence="9">
    <location>
        <begin position="770"/>
        <end position="785"/>
    </location>
</feature>
<evidence type="ECO:0000259" key="10">
    <source>
        <dbReference type="PROSITE" id="PS51292"/>
    </source>
</evidence>
<dbReference type="InterPro" id="IPR011016">
    <property type="entry name" value="Znf_RING-CH"/>
</dbReference>
<organism evidence="11 12">
    <name type="scientific">Cavia porcellus</name>
    <name type="common">Guinea pig</name>
    <dbReference type="NCBI Taxonomy" id="10141"/>
    <lineage>
        <taxon>Eukaryota</taxon>
        <taxon>Metazoa</taxon>
        <taxon>Chordata</taxon>
        <taxon>Craniata</taxon>
        <taxon>Vertebrata</taxon>
        <taxon>Euteleostomi</taxon>
        <taxon>Mammalia</taxon>
        <taxon>Eutheria</taxon>
        <taxon>Euarchontoglires</taxon>
        <taxon>Glires</taxon>
        <taxon>Rodentia</taxon>
        <taxon>Hystricomorpha</taxon>
        <taxon>Caviidae</taxon>
        <taxon>Cavia</taxon>
    </lineage>
</organism>
<feature type="region of interest" description="Disordered" evidence="9">
    <location>
        <begin position="766"/>
        <end position="794"/>
    </location>
</feature>
<dbReference type="SMART" id="SM00744">
    <property type="entry name" value="RINGv"/>
    <property type="match status" value="1"/>
</dbReference>
<keyword evidence="6" id="KW-0863">Zinc-finger</keyword>
<sequence>MLHEAKDRQKFFSDVQYLRDLQHKVDFEYQACLRRQFRRVPDEKKQDQFGDQETDSERSLFLSKASSKQSSVEEESLTESRPSARKYGAKKDSKLPAIDQIPGKQKHKSTMTPRKPEQVSPSKLPPVPKILPRKVRSTLGSLTVSPEMHSLRVSEDRSRQKRQPPATAPALWGSDPVVQQEDSMWAGKMKPKRTTQERRNFSSSQPMRTQTGNAPEGNKQGDPTSLSLNQPHSALTQTFLGMRSPQVLSGSLEPSLTPTAMGGPRKALCRFQDEEFYSMSSLNTKGENSDTEKETYEEEILWSGMQSPCSPSECKQSRFLGTSVSQAKNKHFEENAEHRRGNSLRNKLNNGTLRISDTVEPVTKHSSVRQRMFQESRLPDGESTEDSDNRDSKNKKKTFDSCNTKSDSSPHNDLSAKKVTSDCISMDDGPGGIQERDCQDYLNGSRNSPNYLISARPTASRSSMNSSYNAPGSLTHVALSDHVPTVLSVSSTLGHTVDPRFSVCQPLPAIRSRNPFANTEKFDVMGAEDISLLSQPQGTPLYADLLLRQQPQGSWSSVDSPPCSSLPRENLQSHWHVLESLQENIPFTFFVVSEFPNQNDNINSMSVSGFTNEQGVTKKKTDPENLKKLQESLLEEDSEEEGDLCRICQIAGSSPTNPLLEPCRCVGSLRFVHQKCLKTWLKVKITSGTDLNAVKTCEMCKQDLLVDLDDFNITEFYQKHQQSWAQNELMNSGLYLMLLLHLYEQRFAELMSLDYGRFMSETLSRNYPQPRREENENSELRDGHESSVYPGRDI</sequence>
<keyword evidence="4" id="KW-0808">Transferase</keyword>
<comment type="pathway">
    <text evidence="2">Protein modification; protein ubiquitination.</text>
</comment>
<comment type="catalytic activity">
    <reaction evidence="1">
        <text>S-ubiquitinyl-[E2 ubiquitin-conjugating enzyme]-L-cysteine + [acceptor protein]-L-lysine = [E2 ubiquitin-conjugating enzyme]-L-cysteine + N(6)-ubiquitinyl-[acceptor protein]-L-lysine.</text>
        <dbReference type="EC" id="2.3.2.27"/>
    </reaction>
</comment>
<gene>
    <name evidence="11" type="primary">MARCHF10</name>
</gene>
<evidence type="ECO:0000256" key="5">
    <source>
        <dbReference type="ARBA" id="ARBA00022723"/>
    </source>
</evidence>
<dbReference type="EMBL" id="AAKN02045186">
    <property type="status" value="NOT_ANNOTATED_CDS"/>
    <property type="molecule type" value="Genomic_DNA"/>
</dbReference>
<feature type="compositionally biased region" description="Basic and acidic residues" evidence="9">
    <location>
        <begin position="149"/>
        <end position="158"/>
    </location>
</feature>
<dbReference type="Gene3D" id="3.30.40.10">
    <property type="entry name" value="Zinc/RING finger domain, C3HC4 (zinc finger)"/>
    <property type="match status" value="1"/>
</dbReference>
<dbReference type="VEuPathDB" id="HostDB:ENSCPOG00000034741"/>
<keyword evidence="8" id="KW-0862">Zinc</keyword>
<evidence type="ECO:0000256" key="9">
    <source>
        <dbReference type="SAM" id="MobiDB-lite"/>
    </source>
</evidence>
<feature type="compositionally biased region" description="Polar residues" evidence="9">
    <location>
        <begin position="201"/>
        <end position="213"/>
    </location>
</feature>
<evidence type="ECO:0000256" key="6">
    <source>
        <dbReference type="ARBA" id="ARBA00022771"/>
    </source>
</evidence>
<dbReference type="GO" id="GO:0061630">
    <property type="term" value="F:ubiquitin protein ligase activity"/>
    <property type="evidence" value="ECO:0007669"/>
    <property type="project" value="UniProtKB-EC"/>
</dbReference>
<dbReference type="SUPFAM" id="SSF57850">
    <property type="entry name" value="RING/U-box"/>
    <property type="match status" value="1"/>
</dbReference>
<dbReference type="InterPro" id="IPR013083">
    <property type="entry name" value="Znf_RING/FYVE/PHD"/>
</dbReference>
<dbReference type="eggNOG" id="KOG1609">
    <property type="taxonomic scope" value="Eukaryota"/>
</dbReference>
<dbReference type="PROSITE" id="PS51292">
    <property type="entry name" value="ZF_RING_CH"/>
    <property type="match status" value="1"/>
</dbReference>
<evidence type="ECO:0000313" key="11">
    <source>
        <dbReference type="Ensembl" id="ENSCPOP00000024739.1"/>
    </source>
</evidence>
<dbReference type="GO" id="GO:0008270">
    <property type="term" value="F:zinc ion binding"/>
    <property type="evidence" value="ECO:0007669"/>
    <property type="project" value="UniProtKB-KW"/>
</dbReference>
<name>A0A286XH51_CAVPO</name>
<keyword evidence="5" id="KW-0479">Metal-binding</keyword>
<evidence type="ECO:0000256" key="7">
    <source>
        <dbReference type="ARBA" id="ARBA00022786"/>
    </source>
</evidence>
<proteinExistence type="predicted"/>
<feature type="compositionally biased region" description="Polar residues" evidence="9">
    <location>
        <begin position="221"/>
        <end position="230"/>
    </location>
</feature>
<dbReference type="OMA" id="HDYERDW"/>
<dbReference type="Ensembl" id="ENSCPOT00000031586.1">
    <property type="protein sequence ID" value="ENSCPOP00000024739.1"/>
    <property type="gene ID" value="ENSCPOG00000034741.1"/>
</dbReference>
<dbReference type="GeneTree" id="ENSGT00530000063836"/>
<dbReference type="Pfam" id="PF12906">
    <property type="entry name" value="RINGv"/>
    <property type="match status" value="1"/>
</dbReference>
<feature type="compositionally biased region" description="Polar residues" evidence="9">
    <location>
        <begin position="442"/>
        <end position="467"/>
    </location>
</feature>
<evidence type="ECO:0000256" key="4">
    <source>
        <dbReference type="ARBA" id="ARBA00022679"/>
    </source>
</evidence>
<dbReference type="PANTHER" id="PTHR14471">
    <property type="entry name" value="MARCH7/10 E3 UBIQUITIN PROTEIN LIGASE FAMILY MEMBER"/>
    <property type="match status" value="1"/>
</dbReference>
<feature type="region of interest" description="Disordered" evidence="9">
    <location>
        <begin position="332"/>
        <end position="467"/>
    </location>
</feature>
<dbReference type="InterPro" id="IPR052297">
    <property type="entry name" value="RING-CH-type_E3_ubiq-ligase"/>
</dbReference>
<evidence type="ECO:0000256" key="3">
    <source>
        <dbReference type="ARBA" id="ARBA00012483"/>
    </source>
</evidence>
<dbReference type="InParanoid" id="A0A286XH51"/>
<dbReference type="AlphaFoldDB" id="A0A286XH51"/>
<dbReference type="FunCoup" id="A0A286XH51">
    <property type="interactions" value="2"/>
</dbReference>
<feature type="compositionally biased region" description="Polar residues" evidence="9">
    <location>
        <begin position="343"/>
        <end position="355"/>
    </location>
</feature>
<reference evidence="11" key="3">
    <citation type="submission" date="2025-09" db="UniProtKB">
        <authorList>
            <consortium name="Ensembl"/>
        </authorList>
    </citation>
    <scope>IDENTIFICATION</scope>
    <source>
        <strain evidence="11">2N</strain>
    </source>
</reference>
<evidence type="ECO:0000256" key="2">
    <source>
        <dbReference type="ARBA" id="ARBA00004906"/>
    </source>
</evidence>
<keyword evidence="7" id="KW-0833">Ubl conjugation pathway</keyword>
<dbReference type="Proteomes" id="UP000005447">
    <property type="component" value="Unassembled WGS sequence"/>
</dbReference>
<feature type="domain" description="RING-CH-type" evidence="10">
    <location>
        <begin position="637"/>
        <end position="707"/>
    </location>
</feature>
<evidence type="ECO:0000313" key="12">
    <source>
        <dbReference type="Proteomes" id="UP000005447"/>
    </source>
</evidence>
<dbReference type="Bgee" id="ENSCPOG00000034741">
    <property type="expression patterns" value="Expressed in testis and 5 other cell types or tissues"/>
</dbReference>
<evidence type="ECO:0000256" key="8">
    <source>
        <dbReference type="ARBA" id="ARBA00022833"/>
    </source>
</evidence>
<dbReference type="STRING" id="10141.ENSCPOP00000024739"/>
<protein>
    <recommendedName>
        <fullName evidence="3">RING-type E3 ubiquitin transferase</fullName>
        <ecNumber evidence="3">2.3.2.27</ecNumber>
    </recommendedName>
</protein>
<feature type="region of interest" description="Disordered" evidence="9">
    <location>
        <begin position="40"/>
        <end position="230"/>
    </location>
</feature>
<reference evidence="11" key="2">
    <citation type="submission" date="2025-08" db="UniProtKB">
        <authorList>
            <consortium name="Ensembl"/>
        </authorList>
    </citation>
    <scope>IDENTIFICATION</scope>
    <source>
        <strain evidence="11">2N</strain>
    </source>
</reference>
<reference evidence="12" key="1">
    <citation type="journal article" date="2011" name="Nature">
        <title>A high-resolution map of human evolutionary constraint using 29 mammals.</title>
        <authorList>
            <person name="Lindblad-Toh K."/>
            <person name="Garber M."/>
            <person name="Zuk O."/>
            <person name="Lin M.F."/>
            <person name="Parker B.J."/>
            <person name="Washietl S."/>
            <person name="Kheradpour P."/>
            <person name="Ernst J."/>
            <person name="Jordan G."/>
            <person name="Mauceli E."/>
            <person name="Ward L.D."/>
            <person name="Lowe C.B."/>
            <person name="Holloway A.K."/>
            <person name="Clamp M."/>
            <person name="Gnerre S."/>
            <person name="Alfoldi J."/>
            <person name="Beal K."/>
            <person name="Chang J."/>
            <person name="Clawson H."/>
            <person name="Cuff J."/>
            <person name="Di Palma F."/>
            <person name="Fitzgerald S."/>
            <person name="Flicek P."/>
            <person name="Guttman M."/>
            <person name="Hubisz M.J."/>
            <person name="Jaffe D.B."/>
            <person name="Jungreis I."/>
            <person name="Kent W.J."/>
            <person name="Kostka D."/>
            <person name="Lara M."/>
            <person name="Martins A.L."/>
            <person name="Massingham T."/>
            <person name="Moltke I."/>
            <person name="Raney B.J."/>
            <person name="Rasmussen M.D."/>
            <person name="Robinson J."/>
            <person name="Stark A."/>
            <person name="Vilella A.J."/>
            <person name="Wen J."/>
            <person name="Xie X."/>
            <person name="Zody M.C."/>
            <person name="Baldwin J."/>
            <person name="Bloom T."/>
            <person name="Chin C.W."/>
            <person name="Heiman D."/>
            <person name="Nicol R."/>
            <person name="Nusbaum C."/>
            <person name="Young S."/>
            <person name="Wilkinson J."/>
            <person name="Worley K.C."/>
            <person name="Kovar C.L."/>
            <person name="Muzny D.M."/>
            <person name="Gibbs R.A."/>
            <person name="Cree A."/>
            <person name="Dihn H.H."/>
            <person name="Fowler G."/>
            <person name="Jhangiani S."/>
            <person name="Joshi V."/>
            <person name="Lee S."/>
            <person name="Lewis L.R."/>
            <person name="Nazareth L.V."/>
            <person name="Okwuonu G."/>
            <person name="Santibanez J."/>
            <person name="Warren W.C."/>
            <person name="Mardis E.R."/>
            <person name="Weinstock G.M."/>
            <person name="Wilson R.K."/>
            <person name="Delehaunty K."/>
            <person name="Dooling D."/>
            <person name="Fronik C."/>
            <person name="Fulton L."/>
            <person name="Fulton B."/>
            <person name="Graves T."/>
            <person name="Minx P."/>
            <person name="Sodergren E."/>
            <person name="Birney E."/>
            <person name="Margulies E.H."/>
            <person name="Herrero J."/>
            <person name="Green E.D."/>
            <person name="Haussler D."/>
            <person name="Siepel A."/>
            <person name="Goldman N."/>
            <person name="Pollard K.S."/>
            <person name="Pedersen J.S."/>
            <person name="Lander E.S."/>
            <person name="Kellis M."/>
        </authorList>
    </citation>
    <scope>NUCLEOTIDE SEQUENCE [LARGE SCALE GENOMIC DNA]</scope>
    <source>
        <strain evidence="12">2N</strain>
    </source>
</reference>
<evidence type="ECO:0000256" key="1">
    <source>
        <dbReference type="ARBA" id="ARBA00000900"/>
    </source>
</evidence>
<feature type="compositionally biased region" description="Basic and acidic residues" evidence="9">
    <location>
        <begin position="408"/>
        <end position="420"/>
    </location>
</feature>
<accession>A0A286XH51</accession>